<dbReference type="SUPFAM" id="SSF56601">
    <property type="entry name" value="beta-lactamase/transpeptidase-like"/>
    <property type="match status" value="1"/>
</dbReference>
<keyword evidence="3" id="KW-1185">Reference proteome</keyword>
<name>A0ABY7G9V1_MYAAR</name>
<organism evidence="2 3">
    <name type="scientific">Mya arenaria</name>
    <name type="common">Soft-shell clam</name>
    <dbReference type="NCBI Taxonomy" id="6604"/>
    <lineage>
        <taxon>Eukaryota</taxon>
        <taxon>Metazoa</taxon>
        <taxon>Spiralia</taxon>
        <taxon>Lophotrochozoa</taxon>
        <taxon>Mollusca</taxon>
        <taxon>Bivalvia</taxon>
        <taxon>Autobranchia</taxon>
        <taxon>Heteroconchia</taxon>
        <taxon>Euheterodonta</taxon>
        <taxon>Imparidentia</taxon>
        <taxon>Neoheterodontei</taxon>
        <taxon>Myida</taxon>
        <taxon>Myoidea</taxon>
        <taxon>Myidae</taxon>
        <taxon>Mya</taxon>
    </lineage>
</organism>
<dbReference type="PANTHER" id="PTHR46825:SF15">
    <property type="entry name" value="BETA-LACTAMASE-RELATED DOMAIN-CONTAINING PROTEIN"/>
    <property type="match status" value="1"/>
</dbReference>
<dbReference type="InterPro" id="IPR001466">
    <property type="entry name" value="Beta-lactam-related"/>
</dbReference>
<reference evidence="2" key="1">
    <citation type="submission" date="2022-11" db="EMBL/GenBank/DDBJ databases">
        <title>Centuries of genome instability and evolution in soft-shell clam transmissible cancer (bioRxiv).</title>
        <authorList>
            <person name="Hart S.F.M."/>
            <person name="Yonemitsu M.A."/>
            <person name="Giersch R.M."/>
            <person name="Beal B.F."/>
            <person name="Arriagada G."/>
            <person name="Davis B.W."/>
            <person name="Ostrander E.A."/>
            <person name="Goff S.P."/>
            <person name="Metzger M.J."/>
        </authorList>
    </citation>
    <scope>NUCLEOTIDE SEQUENCE</scope>
    <source>
        <strain evidence="2">MELC-2E11</strain>
        <tissue evidence="2">Siphon/mantle</tissue>
    </source>
</reference>
<dbReference type="Pfam" id="PF00144">
    <property type="entry name" value="Beta-lactamase"/>
    <property type="match status" value="1"/>
</dbReference>
<feature type="domain" description="Beta-lactamase-related" evidence="1">
    <location>
        <begin position="5"/>
        <end position="169"/>
    </location>
</feature>
<accession>A0ABY7G9V1</accession>
<dbReference type="InterPro" id="IPR050491">
    <property type="entry name" value="AmpC-like"/>
</dbReference>
<evidence type="ECO:0000259" key="1">
    <source>
        <dbReference type="Pfam" id="PF00144"/>
    </source>
</evidence>
<gene>
    <name evidence="2" type="ORF">MAR_013720</name>
</gene>
<sequence>MRYLPEQIPFRDSFIYNNYMYMLLGHVTEKLGGDTWENLLNSRFFVPLGMKSTKILKKTSDVLASDMAHPYIYKDDSFENSTIDIYELHPAEPAGSILSSAEDMVLYLQFVLSNGKTTTGDQLVDTMLLREAFSGYRAVWHRGTLWAYYTFVWLVPEQNIGIFISTNGGMFKDNQYTSLTTTMYYLADLLLEKEPWLNSS</sequence>
<dbReference type="PANTHER" id="PTHR46825">
    <property type="entry name" value="D-ALANYL-D-ALANINE-CARBOXYPEPTIDASE/ENDOPEPTIDASE AMPH"/>
    <property type="match status" value="1"/>
</dbReference>
<dbReference type="Gene3D" id="3.40.710.10">
    <property type="entry name" value="DD-peptidase/beta-lactamase superfamily"/>
    <property type="match status" value="1"/>
</dbReference>
<protein>
    <submittedName>
        <fullName evidence="2">GIGA6-like protein</fullName>
    </submittedName>
</protein>
<feature type="non-terminal residue" evidence="2">
    <location>
        <position position="200"/>
    </location>
</feature>
<dbReference type="EMBL" id="CP111026">
    <property type="protein sequence ID" value="WAR28016.1"/>
    <property type="molecule type" value="Genomic_DNA"/>
</dbReference>
<evidence type="ECO:0000313" key="2">
    <source>
        <dbReference type="EMBL" id="WAR28016.1"/>
    </source>
</evidence>
<dbReference type="Proteomes" id="UP001164746">
    <property type="component" value="Chromosome 15"/>
</dbReference>
<evidence type="ECO:0000313" key="3">
    <source>
        <dbReference type="Proteomes" id="UP001164746"/>
    </source>
</evidence>
<dbReference type="InterPro" id="IPR012338">
    <property type="entry name" value="Beta-lactam/transpept-like"/>
</dbReference>
<proteinExistence type="predicted"/>